<dbReference type="RefSeq" id="WP_058750215.1">
    <property type="nucleotide sequence ID" value="NZ_LDRC01000060.1"/>
</dbReference>
<dbReference type="PATRIC" id="fig|465820.4.peg.2616"/>
<feature type="chain" id="PRO_5039114099" description="Lipoprotein" evidence="2">
    <location>
        <begin position="26"/>
        <end position="175"/>
    </location>
</feature>
<dbReference type="AlphaFoldDB" id="A0A147DNX7"/>
<evidence type="ECO:0000256" key="2">
    <source>
        <dbReference type="SAM" id="SignalP"/>
    </source>
</evidence>
<dbReference type="PROSITE" id="PS51257">
    <property type="entry name" value="PROKAR_LIPOPROTEIN"/>
    <property type="match status" value="1"/>
</dbReference>
<keyword evidence="2" id="KW-0732">Signal</keyword>
<proteinExistence type="predicted"/>
<sequence length="175" mass="17596">MRRGITFRATATVSAVLVLVTTGCAGLGPTACTAVGYSDTVLVEIPGSADPASRVTGVVVCRGADCTPGEPSPPVQPTAPGDATPGAPAVGAPSTDALGPMDDTARSLVFPTATPDGDVWSVPTTTGTDDLGRVAVLGADDRVLVERDVRFTWVRHGGSEQCGGPSTAQVVVRLP</sequence>
<evidence type="ECO:0000256" key="1">
    <source>
        <dbReference type="SAM" id="MobiDB-lite"/>
    </source>
</evidence>
<organism evidence="3 4">
    <name type="scientific">Curtobacterium oceanosedimentum</name>
    <dbReference type="NCBI Taxonomy" id="465820"/>
    <lineage>
        <taxon>Bacteria</taxon>
        <taxon>Bacillati</taxon>
        <taxon>Actinomycetota</taxon>
        <taxon>Actinomycetes</taxon>
        <taxon>Micrococcales</taxon>
        <taxon>Microbacteriaceae</taxon>
        <taxon>Curtobacterium</taxon>
    </lineage>
</organism>
<gene>
    <name evidence="3" type="ORF">NS359_11835</name>
</gene>
<feature type="signal peptide" evidence="2">
    <location>
        <begin position="1"/>
        <end position="25"/>
    </location>
</feature>
<feature type="compositionally biased region" description="Low complexity" evidence="1">
    <location>
        <begin position="78"/>
        <end position="95"/>
    </location>
</feature>
<comment type="caution">
    <text evidence="3">The sequence shown here is derived from an EMBL/GenBank/DDBJ whole genome shotgun (WGS) entry which is preliminary data.</text>
</comment>
<dbReference type="EMBL" id="LDRC01000060">
    <property type="protein sequence ID" value="KTR51131.1"/>
    <property type="molecule type" value="Genomic_DNA"/>
</dbReference>
<feature type="region of interest" description="Disordered" evidence="1">
    <location>
        <begin position="67"/>
        <end position="103"/>
    </location>
</feature>
<accession>A0A147DNX7</accession>
<protein>
    <recommendedName>
        <fullName evidence="5">Lipoprotein</fullName>
    </recommendedName>
</protein>
<dbReference type="Proteomes" id="UP000072763">
    <property type="component" value="Unassembled WGS sequence"/>
</dbReference>
<evidence type="ECO:0000313" key="4">
    <source>
        <dbReference type="Proteomes" id="UP000072763"/>
    </source>
</evidence>
<name>A0A147DNX7_9MICO</name>
<evidence type="ECO:0000313" key="3">
    <source>
        <dbReference type="EMBL" id="KTR51131.1"/>
    </source>
</evidence>
<evidence type="ECO:0008006" key="5">
    <source>
        <dbReference type="Google" id="ProtNLM"/>
    </source>
</evidence>
<reference evidence="3 4" key="1">
    <citation type="journal article" date="2016" name="Front. Microbiol.">
        <title>Genomic Resource of Rice Seed Associated Bacteria.</title>
        <authorList>
            <person name="Midha S."/>
            <person name="Bansal K."/>
            <person name="Sharma S."/>
            <person name="Kumar N."/>
            <person name="Patil P.P."/>
            <person name="Chaudhry V."/>
            <person name="Patil P.B."/>
        </authorList>
    </citation>
    <scope>NUCLEOTIDE SEQUENCE [LARGE SCALE GENOMIC DNA]</scope>
    <source>
        <strain evidence="3 4">NS359</strain>
    </source>
</reference>
<dbReference type="OrthoDB" id="5147046at2"/>